<dbReference type="InterPro" id="IPR012349">
    <property type="entry name" value="Split_barrel_FMN-bd"/>
</dbReference>
<reference evidence="2 3" key="1">
    <citation type="submission" date="2019-12" db="EMBL/GenBank/DDBJ databases">
        <title>Genome sequenceing of Clostridium bovifaecis.</title>
        <authorList>
            <person name="Yao Y."/>
        </authorList>
    </citation>
    <scope>NUCLEOTIDE SEQUENCE [LARGE SCALE GENOMIC DNA]</scope>
    <source>
        <strain evidence="2 3">BXX</strain>
    </source>
</reference>
<dbReference type="EMBL" id="CP046522">
    <property type="protein sequence ID" value="QGU94167.1"/>
    <property type="molecule type" value="Genomic_DNA"/>
</dbReference>
<sequence length="123" mass="13650">MIPDKMLEVLKHEGVVALVTEGKEGAHVVNTWNSYIRITEDERLLLPAGYMNTTEANIQHNDKVLITVGSREVQGFNGPGTGFLIDGSAKFVKEGSEFDEMKQRFPWARATVEVTIKSATQTL</sequence>
<dbReference type="SUPFAM" id="SSF50475">
    <property type="entry name" value="FMN-binding split barrel"/>
    <property type="match status" value="1"/>
</dbReference>
<dbReference type="Proteomes" id="UP000422764">
    <property type="component" value="Chromosome"/>
</dbReference>
<evidence type="ECO:0000259" key="1">
    <source>
        <dbReference type="Pfam" id="PF01243"/>
    </source>
</evidence>
<organism evidence="2 3">
    <name type="scientific">Clostridium bovifaecis</name>
    <dbReference type="NCBI Taxonomy" id="2184719"/>
    <lineage>
        <taxon>Bacteria</taxon>
        <taxon>Bacillati</taxon>
        <taxon>Bacillota</taxon>
        <taxon>Clostridia</taxon>
        <taxon>Eubacteriales</taxon>
        <taxon>Clostridiaceae</taxon>
        <taxon>Clostridium</taxon>
    </lineage>
</organism>
<proteinExistence type="predicted"/>
<accession>A0A6I6F074</accession>
<dbReference type="Pfam" id="PF01243">
    <property type="entry name" value="PNPOx_N"/>
    <property type="match status" value="1"/>
</dbReference>
<keyword evidence="3" id="KW-1185">Reference proteome</keyword>
<evidence type="ECO:0000313" key="2">
    <source>
        <dbReference type="EMBL" id="QGU94167.1"/>
    </source>
</evidence>
<name>A0A6I6F074_9CLOT</name>
<evidence type="ECO:0000313" key="3">
    <source>
        <dbReference type="Proteomes" id="UP000422764"/>
    </source>
</evidence>
<feature type="domain" description="Pyridoxamine 5'-phosphate oxidase N-terminal" evidence="1">
    <location>
        <begin position="2"/>
        <end position="107"/>
    </location>
</feature>
<dbReference type="AlphaFoldDB" id="A0A6I6F074"/>
<gene>
    <name evidence="2" type="ORF">GOM49_02575</name>
</gene>
<dbReference type="InterPro" id="IPR011576">
    <property type="entry name" value="Pyridox_Oxase_N"/>
</dbReference>
<dbReference type="Gene3D" id="2.30.110.10">
    <property type="entry name" value="Electron Transport, Fmn-binding Protein, Chain A"/>
    <property type="match status" value="1"/>
</dbReference>
<protein>
    <submittedName>
        <fullName evidence="2">FMN-binding protein</fullName>
    </submittedName>
</protein>